<evidence type="ECO:0000256" key="1">
    <source>
        <dbReference type="SAM" id="Coils"/>
    </source>
</evidence>
<reference evidence="4 5" key="1">
    <citation type="submission" date="2018-04" db="EMBL/GenBank/DDBJ databases">
        <authorList>
            <person name="Vogel A."/>
        </authorList>
    </citation>
    <scope>NUCLEOTIDE SEQUENCE [LARGE SCALE GENOMIC DNA]</scope>
</reference>
<feature type="domain" description="F-box associated beta-propeller type 3" evidence="3">
    <location>
        <begin position="12"/>
        <end position="104"/>
    </location>
</feature>
<gene>
    <name evidence="4" type="ORF">CCAM_LOCUS10977</name>
</gene>
<dbReference type="InterPro" id="IPR013187">
    <property type="entry name" value="F-box-assoc_dom_typ3"/>
</dbReference>
<proteinExistence type="predicted"/>
<feature type="coiled-coil region" evidence="1">
    <location>
        <begin position="343"/>
        <end position="377"/>
    </location>
</feature>
<dbReference type="Pfam" id="PF08268">
    <property type="entry name" value="FBA_3"/>
    <property type="match status" value="1"/>
</dbReference>
<evidence type="ECO:0000313" key="4">
    <source>
        <dbReference type="EMBL" id="VFQ69201.1"/>
    </source>
</evidence>
<keyword evidence="1" id="KW-0175">Coiled coil</keyword>
<evidence type="ECO:0000259" key="3">
    <source>
        <dbReference type="Pfam" id="PF08268"/>
    </source>
</evidence>
<evidence type="ECO:0000256" key="2">
    <source>
        <dbReference type="SAM" id="MobiDB-lite"/>
    </source>
</evidence>
<name>A0A484KT64_9ASTE</name>
<sequence length="381" mass="43023">MFTRLSCAPLANHFLAYSPVSGAYKIVQLKKDWLDDTPRFAIRTLGGIDKKWRSIDASYLNLPDTYFLVRPLCIGRFAYYLHDPKTKSIIVVFDIEAETHWPIPYPVPRDSMNPTKFLAMRGSLSTPPVLRSCPFHPIAFIKSSLNVAFLTSLSRGSGSAWLAEPSRRDERSAWPGRKTSGALSRAGRRAELWTGQECPSPIPRKFMLRGVIPHQKPPTLWVPGHLAAERVRVDNTVDGQLVVRDGRGFAEWGEVPTSRSMDCGNPAFVKVAFPLKPSFLWEPRRFLQSFIPPPDRMEICLSATEDLASTLMLEVGSVAMRIPELVERMEWYVAEKAKGEEELRRLQEPAADFEGKLAEAEERAWDSEERARVVEQARIAA</sequence>
<keyword evidence="5" id="KW-1185">Reference proteome</keyword>
<accession>A0A484KT64</accession>
<dbReference type="Proteomes" id="UP000595140">
    <property type="component" value="Unassembled WGS sequence"/>
</dbReference>
<organism evidence="4 5">
    <name type="scientific">Cuscuta campestris</name>
    <dbReference type="NCBI Taxonomy" id="132261"/>
    <lineage>
        <taxon>Eukaryota</taxon>
        <taxon>Viridiplantae</taxon>
        <taxon>Streptophyta</taxon>
        <taxon>Embryophyta</taxon>
        <taxon>Tracheophyta</taxon>
        <taxon>Spermatophyta</taxon>
        <taxon>Magnoliopsida</taxon>
        <taxon>eudicotyledons</taxon>
        <taxon>Gunneridae</taxon>
        <taxon>Pentapetalae</taxon>
        <taxon>asterids</taxon>
        <taxon>lamiids</taxon>
        <taxon>Solanales</taxon>
        <taxon>Convolvulaceae</taxon>
        <taxon>Cuscuteae</taxon>
        <taxon>Cuscuta</taxon>
        <taxon>Cuscuta subgen. Grammica</taxon>
        <taxon>Cuscuta sect. Cleistogrammica</taxon>
    </lineage>
</organism>
<evidence type="ECO:0000313" key="5">
    <source>
        <dbReference type="Proteomes" id="UP000595140"/>
    </source>
</evidence>
<protein>
    <recommendedName>
        <fullName evidence="3">F-box associated beta-propeller type 3 domain-containing protein</fullName>
    </recommendedName>
</protein>
<feature type="region of interest" description="Disordered" evidence="2">
    <location>
        <begin position="166"/>
        <end position="186"/>
    </location>
</feature>
<dbReference type="AlphaFoldDB" id="A0A484KT64"/>
<dbReference type="EMBL" id="OOIL02000779">
    <property type="protein sequence ID" value="VFQ69201.1"/>
    <property type="molecule type" value="Genomic_DNA"/>
</dbReference>